<dbReference type="EC" id="3.1.-.-" evidence="11"/>
<evidence type="ECO:0000256" key="1">
    <source>
        <dbReference type="ARBA" id="ARBA00000493"/>
    </source>
</evidence>
<keyword evidence="4 11" id="KW-0479">Metal-binding</keyword>
<comment type="catalytic activity">
    <reaction evidence="1">
        <text>Exonucleolytic cleavage in the 3'- to 5'-direction to yield nucleoside 5'-phosphates.</text>
        <dbReference type="EC" id="3.1.11.2"/>
    </reaction>
</comment>
<comment type="cofactor">
    <cofactor evidence="11">
        <name>Mg(2+)</name>
        <dbReference type="ChEBI" id="CHEBI:18420"/>
    </cofactor>
    <cofactor evidence="11">
        <name>Mn(2+)</name>
        <dbReference type="ChEBI" id="CHEBI:29035"/>
    </cofactor>
    <text evidence="11">Probably binds two magnesium or manganese ions per subunit.</text>
</comment>
<name>A0ABM0GXS4_SACKO</name>
<evidence type="ECO:0000256" key="11">
    <source>
        <dbReference type="RuleBase" id="RU362131"/>
    </source>
</evidence>
<feature type="compositionally biased region" description="Polar residues" evidence="12">
    <location>
        <begin position="392"/>
        <end position="402"/>
    </location>
</feature>
<dbReference type="InterPro" id="IPR020847">
    <property type="entry name" value="AP_endonuclease_F1_BS"/>
</dbReference>
<dbReference type="PROSITE" id="PS51435">
    <property type="entry name" value="AP_NUCLEASE_F1_4"/>
    <property type="match status" value="1"/>
</dbReference>
<dbReference type="PROSITE" id="PS51999">
    <property type="entry name" value="ZF_GRF"/>
    <property type="match status" value="1"/>
</dbReference>
<gene>
    <name evidence="15" type="primary">LOC100369245</name>
</gene>
<dbReference type="Proteomes" id="UP000694865">
    <property type="component" value="Unplaced"/>
</dbReference>
<dbReference type="PROSITE" id="PS00726">
    <property type="entry name" value="AP_NUCLEASE_F1_1"/>
    <property type="match status" value="1"/>
</dbReference>
<evidence type="ECO:0000256" key="5">
    <source>
        <dbReference type="ARBA" id="ARBA00022771"/>
    </source>
</evidence>
<keyword evidence="9" id="KW-0539">Nucleus</keyword>
<dbReference type="InterPro" id="IPR004808">
    <property type="entry name" value="AP_endonuc_1"/>
</dbReference>
<dbReference type="RefSeq" id="XP_002739716.1">
    <property type="nucleotide sequence ID" value="XM_002739670.2"/>
</dbReference>
<evidence type="ECO:0000256" key="12">
    <source>
        <dbReference type="SAM" id="MobiDB-lite"/>
    </source>
</evidence>
<feature type="compositionally biased region" description="Basic residues" evidence="12">
    <location>
        <begin position="403"/>
        <end position="413"/>
    </location>
</feature>
<dbReference type="InterPro" id="IPR020848">
    <property type="entry name" value="AP_endonuclease_F1_CS"/>
</dbReference>
<feature type="domain" description="GRF-type" evidence="13">
    <location>
        <begin position="492"/>
        <end position="541"/>
    </location>
</feature>
<keyword evidence="5 10" id="KW-0863">Zinc-finger</keyword>
<keyword evidence="14" id="KW-1185">Reference proteome</keyword>
<comment type="cofactor">
    <cofactor evidence="2">
        <name>Mn(2+)</name>
        <dbReference type="ChEBI" id="CHEBI:29035"/>
    </cofactor>
</comment>
<keyword evidence="11" id="KW-0227">DNA damage</keyword>
<dbReference type="NCBIfam" id="TIGR00633">
    <property type="entry name" value="xth"/>
    <property type="match status" value="1"/>
</dbReference>
<sequence length="541" mass="60182">MRILTWNINGIRAAKKPLKSLLDSLEADIICLQETKVTRDQLDEANAVVEGYNSYFSFSKGRQGYSGVATFCHNDFTPLAAEEGLSGILSSSAGNEVVGNYGNQTDFTDEELRSLDNEGRALLSLHKIKSSAGKNEDVVIINVYCPRCEPDDQERLNFKLRFYSLLQTRCEALLSAGRHVIVVGDMNVSHKAIDHCDAAVNPTKPRQWMDQFLCKLSDMGEIIDKTSEVNHLIGAVGISPEKVSNYSQSTGSFVDTFRHFHPQQQEAFTCWRTTTGARQLNYGTRIDYILASMSLQVELLDSIIMPNVEGSDHCPVKVTLRCTCETSKKIPTLSTKHMPEFAGKQQKLSGFFTKAAIESSHINTTPEIDSKISHPKLTNHYENCSASNLLKRTSSANESNATKKQKTTNRPKMHGNISDFFQKKSVSKTSDHPSIQSKDQVIPLECAISVAPRAGEDASHSIPMQSGMKDEKKKVAAKWKNMLSGPKPPPLCRGHKEPCVLRTVRKTGLNQGRQFYVCTKPEGPKSNPNARCDFFQWADKK</sequence>
<dbReference type="InterPro" id="IPR005135">
    <property type="entry name" value="Endo/exonuclease/phosphatase"/>
</dbReference>
<feature type="region of interest" description="Disordered" evidence="12">
    <location>
        <begin position="392"/>
        <end position="416"/>
    </location>
</feature>
<organism evidence="14 15">
    <name type="scientific">Saccoglossus kowalevskii</name>
    <name type="common">Acorn worm</name>
    <dbReference type="NCBI Taxonomy" id="10224"/>
    <lineage>
        <taxon>Eukaryota</taxon>
        <taxon>Metazoa</taxon>
        <taxon>Hemichordata</taxon>
        <taxon>Enteropneusta</taxon>
        <taxon>Harrimaniidae</taxon>
        <taxon>Saccoglossus</taxon>
    </lineage>
</organism>
<evidence type="ECO:0000256" key="4">
    <source>
        <dbReference type="ARBA" id="ARBA00022723"/>
    </source>
</evidence>
<keyword evidence="6" id="KW-0378">Hydrolase</keyword>
<evidence type="ECO:0000256" key="10">
    <source>
        <dbReference type="PROSITE-ProRule" id="PRU01343"/>
    </source>
</evidence>
<evidence type="ECO:0000256" key="3">
    <source>
        <dbReference type="ARBA" id="ARBA00007092"/>
    </source>
</evidence>
<keyword evidence="8 11" id="KW-0460">Magnesium</keyword>
<proteinExistence type="inferred from homology"/>
<dbReference type="Pfam" id="PF06839">
    <property type="entry name" value="Zn_ribbon_GRF"/>
    <property type="match status" value="1"/>
</dbReference>
<evidence type="ECO:0000313" key="14">
    <source>
        <dbReference type="Proteomes" id="UP000694865"/>
    </source>
</evidence>
<dbReference type="PROSITE" id="PS00728">
    <property type="entry name" value="AP_NUCLEASE_F1_3"/>
    <property type="match status" value="1"/>
</dbReference>
<dbReference type="Pfam" id="PF03372">
    <property type="entry name" value="Exo_endo_phos"/>
    <property type="match status" value="1"/>
</dbReference>
<dbReference type="PANTHER" id="PTHR22748">
    <property type="entry name" value="AP ENDONUCLEASE"/>
    <property type="match status" value="1"/>
</dbReference>
<evidence type="ECO:0000256" key="6">
    <source>
        <dbReference type="ARBA" id="ARBA00022801"/>
    </source>
</evidence>
<evidence type="ECO:0000256" key="9">
    <source>
        <dbReference type="ARBA" id="ARBA00023242"/>
    </source>
</evidence>
<comment type="similarity">
    <text evidence="3 11">Belongs to the DNA repair enzymes AP/ExoA family.</text>
</comment>
<accession>A0ABM0GXS4</accession>
<keyword evidence="7" id="KW-0862">Zinc</keyword>
<keyword evidence="11" id="KW-0234">DNA repair</keyword>
<dbReference type="GeneID" id="100369245"/>
<evidence type="ECO:0000259" key="13">
    <source>
        <dbReference type="PROSITE" id="PS51999"/>
    </source>
</evidence>
<protein>
    <recommendedName>
        <fullName evidence="11">DNA-(apurinic or apyrimidinic site) endonuclease</fullName>
        <ecNumber evidence="11">3.1.-.-</ecNumber>
    </recommendedName>
</protein>
<dbReference type="Gene3D" id="3.60.10.10">
    <property type="entry name" value="Endonuclease/exonuclease/phosphatase"/>
    <property type="match status" value="1"/>
</dbReference>
<evidence type="ECO:0000256" key="7">
    <source>
        <dbReference type="ARBA" id="ARBA00022833"/>
    </source>
</evidence>
<evidence type="ECO:0000313" key="15">
    <source>
        <dbReference type="RefSeq" id="XP_002739716.1"/>
    </source>
</evidence>
<reference evidence="15" key="1">
    <citation type="submission" date="2025-08" db="UniProtKB">
        <authorList>
            <consortium name="RefSeq"/>
        </authorList>
    </citation>
    <scope>IDENTIFICATION</scope>
    <source>
        <tissue evidence="15">Testes</tissue>
    </source>
</reference>
<dbReference type="SUPFAM" id="SSF56219">
    <property type="entry name" value="DNase I-like"/>
    <property type="match status" value="1"/>
</dbReference>
<dbReference type="PANTHER" id="PTHR22748:SF4">
    <property type="entry name" value="DNA-(APURINIC OR APYRIMIDINIC SITE) ENDONUCLEASE 2"/>
    <property type="match status" value="1"/>
</dbReference>
<dbReference type="InterPro" id="IPR010666">
    <property type="entry name" value="Znf_GRF"/>
</dbReference>
<dbReference type="InterPro" id="IPR036691">
    <property type="entry name" value="Endo/exonu/phosph_ase_sf"/>
</dbReference>
<evidence type="ECO:0000256" key="8">
    <source>
        <dbReference type="ARBA" id="ARBA00022842"/>
    </source>
</evidence>
<dbReference type="CDD" id="cd09088">
    <property type="entry name" value="Ape2-like_AP-endo"/>
    <property type="match status" value="1"/>
</dbReference>
<evidence type="ECO:0000256" key="2">
    <source>
        <dbReference type="ARBA" id="ARBA00001936"/>
    </source>
</evidence>